<evidence type="ECO:0000313" key="1">
    <source>
        <dbReference type="EMBL" id="EFH09342.1"/>
    </source>
</evidence>
<sequence>MDPASEKACMDPATLVSQARRQLEALLSQPTETVSRFEPTEEGWLLHLDVLEHHAIPRTHDLIARYEVALDPGGGLRRWKRTSRGQRGQMLDES</sequence>
<evidence type="ECO:0000313" key="2">
    <source>
        <dbReference type="Proteomes" id="UP000005324"/>
    </source>
</evidence>
<gene>
    <name evidence="1" type="ORF">HMPREF0731_4437</name>
</gene>
<comment type="caution">
    <text evidence="1">The sequence shown here is derived from an EMBL/GenBank/DDBJ whole genome shotgun (WGS) entry which is preliminary data.</text>
</comment>
<dbReference type="Proteomes" id="UP000005324">
    <property type="component" value="Unassembled WGS sequence"/>
</dbReference>
<keyword evidence="2" id="KW-1185">Reference proteome</keyword>
<dbReference type="HOGENOM" id="CLU_142302_3_0_5"/>
<protein>
    <submittedName>
        <fullName evidence="1">Gas vesicle synthesis protein GvpO</fullName>
    </submittedName>
</protein>
<dbReference type="InterPro" id="IPR008634">
    <property type="entry name" value="Gas-vesicle_GvpO"/>
</dbReference>
<reference evidence="1 2" key="1">
    <citation type="submission" date="2010-04" db="EMBL/GenBank/DDBJ databases">
        <authorList>
            <person name="Qin X."/>
            <person name="Bachman B."/>
            <person name="Battles P."/>
            <person name="Bell A."/>
            <person name="Bess C."/>
            <person name="Bickham C."/>
            <person name="Chaboub L."/>
            <person name="Chen D."/>
            <person name="Coyle M."/>
            <person name="Deiros D.R."/>
            <person name="Dinh H."/>
            <person name="Forbes L."/>
            <person name="Fowler G."/>
            <person name="Francisco L."/>
            <person name="Fu Q."/>
            <person name="Gubbala S."/>
            <person name="Hale W."/>
            <person name="Han Y."/>
            <person name="Hemphill L."/>
            <person name="Highlander S.K."/>
            <person name="Hirani K."/>
            <person name="Hogues M."/>
            <person name="Jackson L."/>
            <person name="Jakkamsetti A."/>
            <person name="Javaid M."/>
            <person name="Jiang H."/>
            <person name="Korchina V."/>
            <person name="Kovar C."/>
            <person name="Lara F."/>
            <person name="Lee S."/>
            <person name="Mata R."/>
            <person name="Mathew T."/>
            <person name="Moen C."/>
            <person name="Morales K."/>
            <person name="Munidasa M."/>
            <person name="Nazareth L."/>
            <person name="Ngo R."/>
            <person name="Nguyen L."/>
            <person name="Okwuonu G."/>
            <person name="Ongeri F."/>
            <person name="Patil S."/>
            <person name="Petrosino J."/>
            <person name="Pham C."/>
            <person name="Pham P."/>
            <person name="Pu L.-L."/>
            <person name="Puazo M."/>
            <person name="Raj R."/>
            <person name="Reid J."/>
            <person name="Rouhana J."/>
            <person name="Saada N."/>
            <person name="Shang Y."/>
            <person name="Simmons D."/>
            <person name="Thornton R."/>
            <person name="Warren J."/>
            <person name="Weissenberger G."/>
            <person name="Zhang J."/>
            <person name="Zhang L."/>
            <person name="Zhou C."/>
            <person name="Zhu D."/>
            <person name="Muzny D."/>
            <person name="Worley K."/>
            <person name="Gibbs R."/>
        </authorList>
    </citation>
    <scope>NUCLEOTIDE SEQUENCE [LARGE SCALE GENOMIC DNA]</scope>
    <source>
        <strain evidence="1 2">ATCC 49957</strain>
    </source>
</reference>
<dbReference type="AlphaFoldDB" id="D5RTM5"/>
<name>D5RTM5_9PROT</name>
<dbReference type="Pfam" id="PF05800">
    <property type="entry name" value="GvpO"/>
    <property type="match status" value="1"/>
</dbReference>
<dbReference type="RefSeq" id="WP_007006334.1">
    <property type="nucleotide sequence ID" value="NZ_GG771020.1"/>
</dbReference>
<dbReference type="GO" id="GO:0031412">
    <property type="term" value="P:gas vesicle organization"/>
    <property type="evidence" value="ECO:0007669"/>
    <property type="project" value="InterPro"/>
</dbReference>
<accession>D5RTM5</accession>
<dbReference type="EMBL" id="ADVL01000804">
    <property type="protein sequence ID" value="EFH09342.1"/>
    <property type="molecule type" value="Genomic_DNA"/>
</dbReference>
<organism evidence="1 2">
    <name type="scientific">Pseudoroseomonas cervicalis ATCC 49957</name>
    <dbReference type="NCBI Taxonomy" id="525371"/>
    <lineage>
        <taxon>Bacteria</taxon>
        <taxon>Pseudomonadati</taxon>
        <taxon>Pseudomonadota</taxon>
        <taxon>Alphaproteobacteria</taxon>
        <taxon>Acetobacterales</taxon>
        <taxon>Roseomonadaceae</taxon>
        <taxon>Roseomonas</taxon>
    </lineage>
</organism>
<proteinExistence type="predicted"/>